<dbReference type="PANTHER" id="PTHR30163:SF8">
    <property type="entry name" value="LYTIC MUREIN TRANSGLYCOSYLASE"/>
    <property type="match status" value="1"/>
</dbReference>
<dbReference type="Proteomes" id="UP000319619">
    <property type="component" value="Unassembled WGS sequence"/>
</dbReference>
<evidence type="ECO:0000259" key="2">
    <source>
        <dbReference type="Pfam" id="PF13406"/>
    </source>
</evidence>
<dbReference type="InterPro" id="IPR043426">
    <property type="entry name" value="MltB-like"/>
</dbReference>
<dbReference type="SUPFAM" id="SSF53955">
    <property type="entry name" value="Lysozyme-like"/>
    <property type="match status" value="1"/>
</dbReference>
<dbReference type="GO" id="GO:0009253">
    <property type="term" value="P:peptidoglycan catabolic process"/>
    <property type="evidence" value="ECO:0007669"/>
    <property type="project" value="TreeGrafter"/>
</dbReference>
<accession>A0A532UXU6</accession>
<feature type="signal peptide" evidence="1">
    <location>
        <begin position="1"/>
        <end position="20"/>
    </location>
</feature>
<evidence type="ECO:0000256" key="1">
    <source>
        <dbReference type="SAM" id="SignalP"/>
    </source>
</evidence>
<comment type="caution">
    <text evidence="3">The sequence shown here is derived from an EMBL/GenBank/DDBJ whole genome shotgun (WGS) entry which is preliminary data.</text>
</comment>
<dbReference type="Gene3D" id="1.10.8.350">
    <property type="entry name" value="Bacterial muramidase"/>
    <property type="match status" value="1"/>
</dbReference>
<dbReference type="EMBL" id="NJBN01000007">
    <property type="protein sequence ID" value="TKJ39770.1"/>
    <property type="molecule type" value="Genomic_DNA"/>
</dbReference>
<protein>
    <recommendedName>
        <fullName evidence="2">Transglycosylase SLT domain-containing protein</fullName>
    </recommendedName>
</protein>
<name>A0A532UXU6_UNCL8</name>
<gene>
    <name evidence="3" type="ORF">CEE37_10865</name>
</gene>
<evidence type="ECO:0000313" key="3">
    <source>
        <dbReference type="EMBL" id="TKJ39770.1"/>
    </source>
</evidence>
<dbReference type="AlphaFoldDB" id="A0A532UXU6"/>
<dbReference type="InterPro" id="IPR031304">
    <property type="entry name" value="SLT_2"/>
</dbReference>
<dbReference type="CDD" id="cd13399">
    <property type="entry name" value="Slt35-like"/>
    <property type="match status" value="1"/>
</dbReference>
<feature type="chain" id="PRO_5021729731" description="Transglycosylase SLT domain-containing protein" evidence="1">
    <location>
        <begin position="21"/>
        <end position="294"/>
    </location>
</feature>
<feature type="domain" description="Transglycosylase SLT" evidence="2">
    <location>
        <begin position="31"/>
        <end position="247"/>
    </location>
</feature>
<dbReference type="InterPro" id="IPR023346">
    <property type="entry name" value="Lysozyme-like_dom_sf"/>
</dbReference>
<evidence type="ECO:0000313" key="4">
    <source>
        <dbReference type="Proteomes" id="UP000319619"/>
    </source>
</evidence>
<dbReference type="GO" id="GO:0008933">
    <property type="term" value="F:peptidoglycan lytic transglycosylase activity"/>
    <property type="evidence" value="ECO:0007669"/>
    <property type="project" value="TreeGrafter"/>
</dbReference>
<keyword evidence="1" id="KW-0732">Signal</keyword>
<reference evidence="3 4" key="1">
    <citation type="submission" date="2017-06" db="EMBL/GenBank/DDBJ databases">
        <title>Novel microbial phyla capable of carbon fixation and sulfur reduction in deep-sea sediments.</title>
        <authorList>
            <person name="Huang J."/>
            <person name="Baker B."/>
            <person name="Wang Y."/>
        </authorList>
    </citation>
    <scope>NUCLEOTIDE SEQUENCE [LARGE SCALE GENOMIC DNA]</scope>
    <source>
        <strain evidence="3">B3_LCP</strain>
    </source>
</reference>
<dbReference type="PANTHER" id="PTHR30163">
    <property type="entry name" value="MEMBRANE-BOUND LYTIC MUREIN TRANSGLYCOSYLASE B"/>
    <property type="match status" value="1"/>
</dbReference>
<sequence>MKTFLLAFLIHVFCYVSLSAKPHGVDPAFESLVTKIISDGGDSLQVVTLFQDSRIHFVDRIVSKNMIPRNNPADYQGFLVDIQIEEGRRFLQTKKTELDATLKDSKIPAEIIVAILKVESNLGRRAGKIPVLAVFATISSLNNPRFWQPIADTSRTITTAKLKKRAYRRSKWAYRELTSFFEACEVNNWNPLEINGSWAGAFGWAQFLPSSYLSYARDGNGDAVIDPYNLQDAVASIACYLKKSGWGISENSMRRAIHRYNPSSAYVDCIIEYAHRLKEIPTSGKEDMPGAKSG</sequence>
<proteinExistence type="predicted"/>
<organism evidence="3 4">
    <name type="scientific">candidate division LCP-89 bacterium B3_LCP</name>
    <dbReference type="NCBI Taxonomy" id="2012998"/>
    <lineage>
        <taxon>Bacteria</taxon>
        <taxon>Pseudomonadati</taxon>
        <taxon>Bacteria division LCP-89</taxon>
    </lineage>
</organism>
<dbReference type="Pfam" id="PF13406">
    <property type="entry name" value="SLT_2"/>
    <property type="match status" value="1"/>
</dbReference>